<evidence type="ECO:0000259" key="4">
    <source>
        <dbReference type="Pfam" id="PF17836"/>
    </source>
</evidence>
<dbReference type="InterPro" id="IPR011004">
    <property type="entry name" value="Trimer_LpxA-like_sf"/>
</dbReference>
<reference evidence="5" key="1">
    <citation type="submission" date="2021-03" db="EMBL/GenBank/DDBJ databases">
        <authorList>
            <person name="Lu T."/>
            <person name="Wang Q."/>
            <person name="Han X."/>
        </authorList>
    </citation>
    <scope>NUCLEOTIDE SEQUENCE</scope>
    <source>
        <strain evidence="5">WQ 2009</strain>
    </source>
</reference>
<comment type="caution">
    <text evidence="5">The sequence shown here is derived from an EMBL/GenBank/DDBJ whole genome shotgun (WGS) entry which is preliminary data.</text>
</comment>
<keyword evidence="6" id="KW-1185">Reference proteome</keyword>
<protein>
    <submittedName>
        <fullName evidence="5">Acetyltransferase</fullName>
    </submittedName>
</protein>
<feature type="site" description="Increases basicity of active site His" evidence="2">
    <location>
        <position position="126"/>
    </location>
</feature>
<evidence type="ECO:0000256" key="3">
    <source>
        <dbReference type="PIRSR" id="PIRSR620019-2"/>
    </source>
</evidence>
<name>A0A8T4H765_9SPHI</name>
<dbReference type="AlphaFoldDB" id="A0A8T4H765"/>
<feature type="active site" description="Proton acceptor" evidence="2">
    <location>
        <position position="125"/>
    </location>
</feature>
<dbReference type="Gene3D" id="2.160.10.10">
    <property type="entry name" value="Hexapeptide repeat proteins"/>
    <property type="match status" value="1"/>
</dbReference>
<evidence type="ECO:0000313" key="6">
    <source>
        <dbReference type="Proteomes" id="UP000679691"/>
    </source>
</evidence>
<dbReference type="InterPro" id="IPR050179">
    <property type="entry name" value="Trans_hexapeptide_repeat"/>
</dbReference>
<dbReference type="CDD" id="cd03360">
    <property type="entry name" value="LbH_AT_putative"/>
    <property type="match status" value="1"/>
</dbReference>
<evidence type="ECO:0000256" key="1">
    <source>
        <dbReference type="ARBA" id="ARBA00007274"/>
    </source>
</evidence>
<evidence type="ECO:0000256" key="2">
    <source>
        <dbReference type="PIRSR" id="PIRSR620019-1"/>
    </source>
</evidence>
<feature type="binding site" evidence="3">
    <location>
        <position position="155"/>
    </location>
    <ligand>
        <name>acetyl-CoA</name>
        <dbReference type="ChEBI" id="CHEBI:57288"/>
    </ligand>
</feature>
<dbReference type="Proteomes" id="UP000679691">
    <property type="component" value="Unassembled WGS sequence"/>
</dbReference>
<accession>A0A8T4H765</accession>
<proteinExistence type="inferred from homology"/>
<dbReference type="RefSeq" id="WP_353545664.1">
    <property type="nucleotide sequence ID" value="NZ_JAGKSB010000001.1"/>
</dbReference>
<dbReference type="InterPro" id="IPR020019">
    <property type="entry name" value="AcTrfase_PglD-like"/>
</dbReference>
<dbReference type="SUPFAM" id="SSF51161">
    <property type="entry name" value="Trimeric LpxA-like enzymes"/>
    <property type="match status" value="1"/>
</dbReference>
<comment type="similarity">
    <text evidence="1">Belongs to the transferase hexapeptide repeat family.</text>
</comment>
<dbReference type="PANTHER" id="PTHR43300:SF7">
    <property type="entry name" value="UDP-N-ACETYLBACILLOSAMINE N-ACETYLTRANSFERASE"/>
    <property type="match status" value="1"/>
</dbReference>
<dbReference type="PANTHER" id="PTHR43300">
    <property type="entry name" value="ACETYLTRANSFERASE"/>
    <property type="match status" value="1"/>
</dbReference>
<dbReference type="EMBL" id="JAGKSB010000001">
    <property type="protein sequence ID" value="MBP3942183.1"/>
    <property type="molecule type" value="Genomic_DNA"/>
</dbReference>
<gene>
    <name evidence="5" type="ORF">J5U18_01150</name>
</gene>
<dbReference type="Gene3D" id="3.40.50.20">
    <property type="match status" value="1"/>
</dbReference>
<feature type="binding site" evidence="3">
    <location>
        <position position="61"/>
    </location>
    <ligand>
        <name>substrate</name>
    </ligand>
</feature>
<organism evidence="5 6">
    <name type="scientific">Rhinopithecimicrobium faecis</name>
    <dbReference type="NCBI Taxonomy" id="2820698"/>
    <lineage>
        <taxon>Bacteria</taxon>
        <taxon>Pseudomonadati</taxon>
        <taxon>Bacteroidota</taxon>
        <taxon>Sphingobacteriia</taxon>
        <taxon>Sphingobacteriales</taxon>
        <taxon>Sphingobacteriaceae</taxon>
        <taxon>Rhinopithecimicrobium</taxon>
    </lineage>
</organism>
<evidence type="ECO:0000313" key="5">
    <source>
        <dbReference type="EMBL" id="MBP3942183.1"/>
    </source>
</evidence>
<dbReference type="NCBIfam" id="TIGR03570">
    <property type="entry name" value="NeuD_NnaD"/>
    <property type="match status" value="1"/>
</dbReference>
<sequence>MGLYLYGSGGHAKVVLEIAEVLKLNIEGFVDDYAENKFLFNYPIYSSNNSYRNEEWIIAIGDNSIRKKIANKLSGTFPTLIHPSANISKRCLVNEGTVIMAGVTVNSSVIIGRHVILNTNSSIDHDCIIEDYVHVSPNVAIAGNVKVGECTHLGIGCCIIQGVSVGRNCIVGAGAVVIRDVPDGTKVVGNPSKKI</sequence>
<dbReference type="InterPro" id="IPR041561">
    <property type="entry name" value="PglD_N"/>
</dbReference>
<feature type="domain" description="PglD N-terminal" evidence="4">
    <location>
        <begin position="3"/>
        <end position="73"/>
    </location>
</feature>
<dbReference type="Pfam" id="PF17836">
    <property type="entry name" value="PglD_N"/>
    <property type="match status" value="1"/>
</dbReference>
<feature type="binding site" evidence="3">
    <location>
        <position position="134"/>
    </location>
    <ligand>
        <name>acetyl-CoA</name>
        <dbReference type="ChEBI" id="CHEBI:57288"/>
    </ligand>
</feature>